<feature type="region of interest" description="Disordered" evidence="1">
    <location>
        <begin position="138"/>
        <end position="166"/>
    </location>
</feature>
<proteinExistence type="predicted"/>
<comment type="caution">
    <text evidence="2">The sequence shown here is derived from an EMBL/GenBank/DDBJ whole genome shotgun (WGS) entry which is preliminary data.</text>
</comment>
<reference evidence="2" key="1">
    <citation type="submission" date="2020-11" db="EMBL/GenBank/DDBJ databases">
        <authorList>
            <consortium name="DOE Joint Genome Institute"/>
            <person name="Ahrendt S."/>
            <person name="Riley R."/>
            <person name="Andreopoulos W."/>
            <person name="Labutti K."/>
            <person name="Pangilinan J."/>
            <person name="Ruiz-Duenas F.J."/>
            <person name="Barrasa J.M."/>
            <person name="Sanchez-Garcia M."/>
            <person name="Camarero S."/>
            <person name="Miyauchi S."/>
            <person name="Serrano A."/>
            <person name="Linde D."/>
            <person name="Babiker R."/>
            <person name="Drula E."/>
            <person name="Ayuso-Fernandez I."/>
            <person name="Pacheco R."/>
            <person name="Padilla G."/>
            <person name="Ferreira P."/>
            <person name="Barriuso J."/>
            <person name="Kellner H."/>
            <person name="Castanera R."/>
            <person name="Alfaro M."/>
            <person name="Ramirez L."/>
            <person name="Pisabarro A.G."/>
            <person name="Kuo A."/>
            <person name="Tritt A."/>
            <person name="Lipzen A."/>
            <person name="He G."/>
            <person name="Yan M."/>
            <person name="Ng V."/>
            <person name="Cullen D."/>
            <person name="Martin F."/>
            <person name="Rosso M.-N."/>
            <person name="Henrissat B."/>
            <person name="Hibbett D."/>
            <person name="Martinez A.T."/>
            <person name="Grigoriev I.V."/>
        </authorList>
    </citation>
    <scope>NUCLEOTIDE SEQUENCE</scope>
    <source>
        <strain evidence="2">AH 40177</strain>
    </source>
</reference>
<name>A0A9P5PA97_9AGAR</name>
<keyword evidence="3" id="KW-1185">Reference proteome</keyword>
<protein>
    <submittedName>
        <fullName evidence="2">Uncharacterized protein</fullName>
    </submittedName>
</protein>
<evidence type="ECO:0000256" key="1">
    <source>
        <dbReference type="SAM" id="MobiDB-lite"/>
    </source>
</evidence>
<sequence length="166" mass="18231">MSNTSFATIAAEDLPNYSKFTAKGLKWVNPADHDEGTTPVTFNINSDVTVPKFWSENKGLTLLYDDIPMGFDSFRGNIGGGIIFIKTGKGVTIKGPIQGGPDEAALGSKDKVGNDAAVVENPYGKACETRLYDRRRDPSLIQHKIQSRLMEKKARQKRDTAKRLSP</sequence>
<dbReference type="Proteomes" id="UP000772434">
    <property type="component" value="Unassembled WGS sequence"/>
</dbReference>
<feature type="compositionally biased region" description="Basic and acidic residues" evidence="1">
    <location>
        <begin position="149"/>
        <end position="166"/>
    </location>
</feature>
<dbReference type="AlphaFoldDB" id="A0A9P5PA97"/>
<organism evidence="2 3">
    <name type="scientific">Rhodocollybia butyracea</name>
    <dbReference type="NCBI Taxonomy" id="206335"/>
    <lineage>
        <taxon>Eukaryota</taxon>
        <taxon>Fungi</taxon>
        <taxon>Dikarya</taxon>
        <taxon>Basidiomycota</taxon>
        <taxon>Agaricomycotina</taxon>
        <taxon>Agaricomycetes</taxon>
        <taxon>Agaricomycetidae</taxon>
        <taxon>Agaricales</taxon>
        <taxon>Marasmiineae</taxon>
        <taxon>Omphalotaceae</taxon>
        <taxon>Rhodocollybia</taxon>
    </lineage>
</organism>
<evidence type="ECO:0000313" key="3">
    <source>
        <dbReference type="Proteomes" id="UP000772434"/>
    </source>
</evidence>
<gene>
    <name evidence="2" type="ORF">BDP27DRAFT_1408284</name>
</gene>
<evidence type="ECO:0000313" key="2">
    <source>
        <dbReference type="EMBL" id="KAF9058465.1"/>
    </source>
</evidence>
<dbReference type="EMBL" id="JADNRY010000376">
    <property type="protein sequence ID" value="KAF9058465.1"/>
    <property type="molecule type" value="Genomic_DNA"/>
</dbReference>
<accession>A0A9P5PA97</accession>